<reference evidence="2" key="1">
    <citation type="journal article" date="2023" name="Mol. Phylogenet. Evol.">
        <title>Genome-scale phylogeny and comparative genomics of the fungal order Sordariales.</title>
        <authorList>
            <person name="Hensen N."/>
            <person name="Bonometti L."/>
            <person name="Westerberg I."/>
            <person name="Brannstrom I.O."/>
            <person name="Guillou S."/>
            <person name="Cros-Aarteil S."/>
            <person name="Calhoun S."/>
            <person name="Haridas S."/>
            <person name="Kuo A."/>
            <person name="Mondo S."/>
            <person name="Pangilinan J."/>
            <person name="Riley R."/>
            <person name="LaButti K."/>
            <person name="Andreopoulos B."/>
            <person name="Lipzen A."/>
            <person name="Chen C."/>
            <person name="Yan M."/>
            <person name="Daum C."/>
            <person name="Ng V."/>
            <person name="Clum A."/>
            <person name="Steindorff A."/>
            <person name="Ohm R.A."/>
            <person name="Martin F."/>
            <person name="Silar P."/>
            <person name="Natvig D.O."/>
            <person name="Lalanne C."/>
            <person name="Gautier V."/>
            <person name="Ament-Velasquez S.L."/>
            <person name="Kruys A."/>
            <person name="Hutchinson M.I."/>
            <person name="Powell A.J."/>
            <person name="Barry K."/>
            <person name="Miller A.N."/>
            <person name="Grigoriev I.V."/>
            <person name="Debuchy R."/>
            <person name="Gladieux P."/>
            <person name="Hiltunen Thoren M."/>
            <person name="Johannesson H."/>
        </authorList>
    </citation>
    <scope>NUCLEOTIDE SEQUENCE</scope>
    <source>
        <strain evidence="2">CBS 123565</strain>
    </source>
</reference>
<sequence>MDPTVATYVPNGDTPYFNTFRHLLTYPTVQEGVRKFQDTSVGKMSVQLTNSAYEMVGAPLISYFDKPYQYVSPYVERADSFGDQTLSKIEERFPVVKKSSPEVLEEARKVVYAPATHISNIYQAVYQKTPGGSVAQGKAAVKTAAVVTAQGLLIGVQKVQESLDAAVRAVNAAIAVNTADNQESSSGSQNEPASEPKSASA</sequence>
<dbReference type="EMBL" id="MU853413">
    <property type="protein sequence ID" value="KAK4133164.1"/>
    <property type="molecule type" value="Genomic_DNA"/>
</dbReference>
<evidence type="ECO:0000256" key="1">
    <source>
        <dbReference type="SAM" id="MobiDB-lite"/>
    </source>
</evidence>
<feature type="region of interest" description="Disordered" evidence="1">
    <location>
        <begin position="179"/>
        <end position="201"/>
    </location>
</feature>
<keyword evidence="3" id="KW-1185">Reference proteome</keyword>
<reference evidence="2" key="2">
    <citation type="submission" date="2023-05" db="EMBL/GenBank/DDBJ databases">
        <authorList>
            <consortium name="Lawrence Berkeley National Laboratory"/>
            <person name="Steindorff A."/>
            <person name="Hensen N."/>
            <person name="Bonometti L."/>
            <person name="Westerberg I."/>
            <person name="Brannstrom I.O."/>
            <person name="Guillou S."/>
            <person name="Cros-Aarteil S."/>
            <person name="Calhoun S."/>
            <person name="Haridas S."/>
            <person name="Kuo A."/>
            <person name="Mondo S."/>
            <person name="Pangilinan J."/>
            <person name="Riley R."/>
            <person name="Labutti K."/>
            <person name="Andreopoulos B."/>
            <person name="Lipzen A."/>
            <person name="Chen C."/>
            <person name="Yanf M."/>
            <person name="Daum C."/>
            <person name="Ng V."/>
            <person name="Clum A."/>
            <person name="Ohm R."/>
            <person name="Martin F."/>
            <person name="Silar P."/>
            <person name="Natvig D."/>
            <person name="Lalanne C."/>
            <person name="Gautier V."/>
            <person name="Ament-Velasquez S.L."/>
            <person name="Kruys A."/>
            <person name="Hutchinson M.I."/>
            <person name="Powell A.J."/>
            <person name="Barry K."/>
            <person name="Miller A.N."/>
            <person name="Grigoriev I.V."/>
            <person name="Debuchy R."/>
            <person name="Gladieux P."/>
            <person name="Thoren M.H."/>
            <person name="Johannesson H."/>
        </authorList>
    </citation>
    <scope>NUCLEOTIDE SEQUENCE</scope>
    <source>
        <strain evidence="2">CBS 123565</strain>
    </source>
</reference>
<evidence type="ECO:0000313" key="3">
    <source>
        <dbReference type="Proteomes" id="UP001304895"/>
    </source>
</evidence>
<comment type="caution">
    <text evidence="2">The sequence shown here is derived from an EMBL/GenBank/DDBJ whole genome shotgun (WGS) entry which is preliminary data.</text>
</comment>
<dbReference type="AlphaFoldDB" id="A0AAN6ZD75"/>
<gene>
    <name evidence="2" type="ORF">BT67DRAFT_450472</name>
</gene>
<evidence type="ECO:0000313" key="2">
    <source>
        <dbReference type="EMBL" id="KAK4133164.1"/>
    </source>
</evidence>
<organism evidence="2 3">
    <name type="scientific">Trichocladium antarcticum</name>
    <dbReference type="NCBI Taxonomy" id="1450529"/>
    <lineage>
        <taxon>Eukaryota</taxon>
        <taxon>Fungi</taxon>
        <taxon>Dikarya</taxon>
        <taxon>Ascomycota</taxon>
        <taxon>Pezizomycotina</taxon>
        <taxon>Sordariomycetes</taxon>
        <taxon>Sordariomycetidae</taxon>
        <taxon>Sordariales</taxon>
        <taxon>Chaetomiaceae</taxon>
        <taxon>Trichocladium</taxon>
    </lineage>
</organism>
<protein>
    <submittedName>
        <fullName evidence="2">Uncharacterized protein</fullName>
    </submittedName>
</protein>
<dbReference type="Proteomes" id="UP001304895">
    <property type="component" value="Unassembled WGS sequence"/>
</dbReference>
<proteinExistence type="predicted"/>
<dbReference type="Pfam" id="PF17316">
    <property type="entry name" value="Perilipin_2"/>
    <property type="match status" value="1"/>
</dbReference>
<feature type="compositionally biased region" description="Polar residues" evidence="1">
    <location>
        <begin position="182"/>
        <end position="201"/>
    </location>
</feature>
<accession>A0AAN6ZD75</accession>
<name>A0AAN6ZD75_9PEZI</name>